<accession>A0A930GVR1</accession>
<evidence type="ECO:0000259" key="1">
    <source>
        <dbReference type="Pfam" id="PF17761"/>
    </source>
</evidence>
<sequence>MTYPIFQTLSGKLTWSHHLELLSIEDNDKRSFNEKETENASWSVRELKRQLFPCIS</sequence>
<dbReference type="Proteomes" id="UP000775770">
    <property type="component" value="Unassembled WGS sequence"/>
</dbReference>
<reference evidence="2" key="1">
    <citation type="submission" date="2020-04" db="EMBL/GenBank/DDBJ databases">
        <title>Deep metagenomics examines the oral microbiome during advanced dental caries in children, revealing novel taxa and co-occurrences with host molecules.</title>
        <authorList>
            <person name="Baker J.L."/>
            <person name="Morton J.T."/>
            <person name="Dinis M."/>
            <person name="Alvarez R."/>
            <person name="Tran N.C."/>
            <person name="Knight R."/>
            <person name="Edlund A."/>
        </authorList>
    </citation>
    <scope>NUCLEOTIDE SEQUENCE</scope>
    <source>
        <strain evidence="2">JCVI_38_bin.19</strain>
    </source>
</reference>
<evidence type="ECO:0000313" key="2">
    <source>
        <dbReference type="EMBL" id="MBF1272745.1"/>
    </source>
</evidence>
<dbReference type="AlphaFoldDB" id="A0A930GVR1"/>
<evidence type="ECO:0000313" key="3">
    <source>
        <dbReference type="Proteomes" id="UP000775770"/>
    </source>
</evidence>
<name>A0A930GVR1_9FIRM</name>
<comment type="caution">
    <text evidence="2">The sequence shown here is derived from an EMBL/GenBank/DDBJ whole genome shotgun (WGS) entry which is preliminary data.</text>
</comment>
<protein>
    <recommendedName>
        <fullName evidence="1">YhcG N-terminal domain-containing protein</fullName>
    </recommendedName>
</protein>
<proteinExistence type="predicted"/>
<organism evidence="2 3">
    <name type="scientific">Oribacterium sinus</name>
    <dbReference type="NCBI Taxonomy" id="237576"/>
    <lineage>
        <taxon>Bacteria</taxon>
        <taxon>Bacillati</taxon>
        <taxon>Bacillota</taxon>
        <taxon>Clostridia</taxon>
        <taxon>Lachnospirales</taxon>
        <taxon>Lachnospiraceae</taxon>
        <taxon>Oribacterium</taxon>
    </lineage>
</organism>
<dbReference type="EMBL" id="JABZRA010000053">
    <property type="protein sequence ID" value="MBF1272745.1"/>
    <property type="molecule type" value="Genomic_DNA"/>
</dbReference>
<dbReference type="InterPro" id="IPR041527">
    <property type="entry name" value="YhcG_N"/>
</dbReference>
<gene>
    <name evidence="2" type="ORF">HXM90_04910</name>
</gene>
<dbReference type="Pfam" id="PF17761">
    <property type="entry name" value="DUF1016_N"/>
    <property type="match status" value="1"/>
</dbReference>
<feature type="domain" description="YhcG N-terminal" evidence="1">
    <location>
        <begin position="4"/>
        <end position="51"/>
    </location>
</feature>